<feature type="compositionally biased region" description="Basic and acidic residues" evidence="1">
    <location>
        <begin position="226"/>
        <end position="241"/>
    </location>
</feature>
<feature type="region of interest" description="Disordered" evidence="1">
    <location>
        <begin position="483"/>
        <end position="533"/>
    </location>
</feature>
<dbReference type="EMBL" id="CAXAMN010019668">
    <property type="protein sequence ID" value="CAK9054799.1"/>
    <property type="molecule type" value="Genomic_DNA"/>
</dbReference>
<dbReference type="Proteomes" id="UP001642484">
    <property type="component" value="Unassembled WGS sequence"/>
</dbReference>
<dbReference type="PROSITE" id="PS51471">
    <property type="entry name" value="FE2OG_OXY"/>
    <property type="match status" value="1"/>
</dbReference>
<keyword evidence="4" id="KW-1185">Reference proteome</keyword>
<feature type="compositionally biased region" description="Basic and acidic residues" evidence="1">
    <location>
        <begin position="190"/>
        <end position="209"/>
    </location>
</feature>
<feature type="domain" description="Fe2OG dioxygenase" evidence="2">
    <location>
        <begin position="653"/>
        <end position="757"/>
    </location>
</feature>
<dbReference type="InterPro" id="IPR027450">
    <property type="entry name" value="AlkB-like"/>
</dbReference>
<feature type="compositionally biased region" description="Basic residues" evidence="1">
    <location>
        <begin position="506"/>
        <end position="519"/>
    </location>
</feature>
<dbReference type="SUPFAM" id="SSF51197">
    <property type="entry name" value="Clavaminate synthase-like"/>
    <property type="match status" value="1"/>
</dbReference>
<feature type="compositionally biased region" description="Polar residues" evidence="1">
    <location>
        <begin position="393"/>
        <end position="415"/>
    </location>
</feature>
<feature type="compositionally biased region" description="Basic residues" evidence="1">
    <location>
        <begin position="483"/>
        <end position="492"/>
    </location>
</feature>
<feature type="compositionally biased region" description="Low complexity" evidence="1">
    <location>
        <begin position="325"/>
        <end position="368"/>
    </location>
</feature>
<feature type="compositionally biased region" description="Basic and acidic residues" evidence="1">
    <location>
        <begin position="258"/>
        <end position="269"/>
    </location>
</feature>
<sequence length="777" mass="88252">MGTTRRILSYRPDGRTHGHAVVLVRRSELIHVIERPRTTMVHMVEGVPLGGTEMTGTTTMPIGIRETAGHAMREPYTWIAVLLCCQKTLQSFYLHTRVHHQADHCSRKCNATVSFLILFKVFAKVFHIHRVAQWVTAMTTWKDNAWRSNWKEDVREWGEADSRSRRSRERQRERNSSRPRSAGRNGWDGSWRRGDAAQEHHSWRPERSRSRSFQEGYGYGYGQSRKGPDTGSREAQVDLPKEKKKPGAKRLAGRKRSLRQESRAEDGDLQKTAYDPYQLIDPSEQVKPKVLVPDPESEQNELGTSQVHRPLHNSSRGYRARSRSGSRSSFYSYSSYGSYYSSWSTGSSPRRANSRSPSPGRPSRPLRPTEAPPGPPPGSWSQPQEAAVPSSVPAMSTGSASPPQYSIQPGPSAASTPAWDYRGHPPGHYPHPHAPPGHVQPAPHFYRPSPYAHYPAPGFPAPPPGYALHPFAPALGYGKLQARAHHHNGHRRGPIEDRGCSTSPPRRNKKKRRKNRRPKSPGEPPPKWGETWEEPRASNGLKLIHELAPKGLKWKLVLCDDSRRSYAAFMPSPVQQDRLATFFKTILENTEWQQPEGPHGLMPRKTAWVVKPGCRCSYRYGGVVIPPQEFPPWMTDLLRTYMPYCGKKNEDEWPDSCNVNLYEDGSHAVGWHTDDEALFQSLHEDVAIVSLSLGQARKFDLKKNWPEEGEKVQERLHLGNGALATMEGMLQKHYMHRVAREDESLGPRINLTWRWIKKTLKGLPESTRLSREQSFFR</sequence>
<feature type="compositionally biased region" description="Basic and acidic residues" evidence="1">
    <location>
        <begin position="157"/>
        <end position="176"/>
    </location>
</feature>
<reference evidence="3 4" key="1">
    <citation type="submission" date="2024-02" db="EMBL/GenBank/DDBJ databases">
        <authorList>
            <person name="Chen Y."/>
            <person name="Shah S."/>
            <person name="Dougan E. K."/>
            <person name="Thang M."/>
            <person name="Chan C."/>
        </authorList>
    </citation>
    <scope>NUCLEOTIDE SEQUENCE [LARGE SCALE GENOMIC DNA]</scope>
</reference>
<dbReference type="Pfam" id="PF13532">
    <property type="entry name" value="2OG-FeII_Oxy_2"/>
    <property type="match status" value="1"/>
</dbReference>
<accession>A0ABP0MVN5</accession>
<evidence type="ECO:0000313" key="3">
    <source>
        <dbReference type="EMBL" id="CAK9054799.1"/>
    </source>
</evidence>
<feature type="compositionally biased region" description="Basic residues" evidence="1">
    <location>
        <begin position="242"/>
        <end position="257"/>
    </location>
</feature>
<gene>
    <name evidence="3" type="ORF">CCMP2556_LOCUS27359</name>
</gene>
<dbReference type="InterPro" id="IPR005123">
    <property type="entry name" value="Oxoglu/Fe-dep_dioxygenase_dom"/>
</dbReference>
<evidence type="ECO:0000256" key="1">
    <source>
        <dbReference type="SAM" id="MobiDB-lite"/>
    </source>
</evidence>
<name>A0ABP0MVN5_9DINO</name>
<dbReference type="InterPro" id="IPR037151">
    <property type="entry name" value="AlkB-like_sf"/>
</dbReference>
<organism evidence="3 4">
    <name type="scientific">Durusdinium trenchii</name>
    <dbReference type="NCBI Taxonomy" id="1381693"/>
    <lineage>
        <taxon>Eukaryota</taxon>
        <taxon>Sar</taxon>
        <taxon>Alveolata</taxon>
        <taxon>Dinophyceae</taxon>
        <taxon>Suessiales</taxon>
        <taxon>Symbiodiniaceae</taxon>
        <taxon>Durusdinium</taxon>
    </lineage>
</organism>
<protein>
    <recommendedName>
        <fullName evidence="2">Fe2OG dioxygenase domain-containing protein</fullName>
    </recommendedName>
</protein>
<feature type="region of interest" description="Disordered" evidence="1">
    <location>
        <begin position="157"/>
        <end position="444"/>
    </location>
</feature>
<evidence type="ECO:0000313" key="4">
    <source>
        <dbReference type="Proteomes" id="UP001642484"/>
    </source>
</evidence>
<dbReference type="PANTHER" id="PTHR31212:SF4">
    <property type="entry name" value="ALPHA-KETOGLUTARATE-DEPENDENT DIOXYGENASE ALKB HOMOLOG 3"/>
    <property type="match status" value="1"/>
</dbReference>
<dbReference type="InterPro" id="IPR032854">
    <property type="entry name" value="ALKBH3"/>
</dbReference>
<evidence type="ECO:0000259" key="2">
    <source>
        <dbReference type="PROSITE" id="PS51471"/>
    </source>
</evidence>
<dbReference type="PANTHER" id="PTHR31212">
    <property type="entry name" value="ALPHA-KETOGLUTARATE-DEPENDENT DIOXYGENASE ALKB HOMOLOG 3"/>
    <property type="match status" value="1"/>
</dbReference>
<proteinExistence type="predicted"/>
<dbReference type="Gene3D" id="2.60.120.590">
    <property type="entry name" value="Alpha-ketoglutarate-dependent dioxygenase AlkB-like"/>
    <property type="match status" value="1"/>
</dbReference>
<comment type="caution">
    <text evidence="3">The sequence shown here is derived from an EMBL/GenBank/DDBJ whole genome shotgun (WGS) entry which is preliminary data.</text>
</comment>